<comment type="caution">
    <text evidence="2">The sequence shown here is derived from an EMBL/GenBank/DDBJ whole genome shotgun (WGS) entry which is preliminary data.</text>
</comment>
<keyword evidence="1" id="KW-0812">Transmembrane</keyword>
<name>A0ABR6CV48_9BACI</name>
<reference evidence="2 3" key="1">
    <citation type="submission" date="2020-08" db="EMBL/GenBank/DDBJ databases">
        <title>Genomic Encyclopedia of Type Strains, Phase IV (KMG-IV): sequencing the most valuable type-strain genomes for metagenomic binning, comparative biology and taxonomic classification.</title>
        <authorList>
            <person name="Goeker M."/>
        </authorList>
    </citation>
    <scope>NUCLEOTIDE SEQUENCE [LARGE SCALE GENOMIC DNA]</scope>
    <source>
        <strain evidence="2 3">DSM 105481</strain>
    </source>
</reference>
<evidence type="ECO:0000313" key="2">
    <source>
        <dbReference type="EMBL" id="MBA9028543.1"/>
    </source>
</evidence>
<gene>
    <name evidence="2" type="ORF">HNP81_003863</name>
</gene>
<proteinExistence type="predicted"/>
<protein>
    <submittedName>
        <fullName evidence="2">Uncharacterized protein</fullName>
    </submittedName>
</protein>
<dbReference type="EMBL" id="JACJHX010000015">
    <property type="protein sequence ID" value="MBA9028543.1"/>
    <property type="molecule type" value="Genomic_DNA"/>
</dbReference>
<feature type="transmembrane region" description="Helical" evidence="1">
    <location>
        <begin position="6"/>
        <end position="25"/>
    </location>
</feature>
<dbReference type="Proteomes" id="UP000626697">
    <property type="component" value="Unassembled WGS sequence"/>
</dbReference>
<keyword evidence="3" id="KW-1185">Reference proteome</keyword>
<sequence length="29" mass="3382">MKNWVIRVLVIIAGLLLGAVLRILFHYPY</sequence>
<organism evidence="2 3">
    <name type="scientific">Peribacillus huizhouensis</name>
    <dbReference type="NCBI Taxonomy" id="1501239"/>
    <lineage>
        <taxon>Bacteria</taxon>
        <taxon>Bacillati</taxon>
        <taxon>Bacillota</taxon>
        <taxon>Bacilli</taxon>
        <taxon>Bacillales</taxon>
        <taxon>Bacillaceae</taxon>
        <taxon>Peribacillus</taxon>
    </lineage>
</organism>
<keyword evidence="1" id="KW-0472">Membrane</keyword>
<accession>A0ABR6CV48</accession>
<evidence type="ECO:0000256" key="1">
    <source>
        <dbReference type="SAM" id="Phobius"/>
    </source>
</evidence>
<evidence type="ECO:0000313" key="3">
    <source>
        <dbReference type="Proteomes" id="UP000626697"/>
    </source>
</evidence>
<keyword evidence="1" id="KW-1133">Transmembrane helix</keyword>